<gene>
    <name evidence="3" type="ORF">Airi02_099520</name>
</gene>
<dbReference type="InterPro" id="IPR011576">
    <property type="entry name" value="Pyridox_Oxase_N"/>
</dbReference>
<keyword evidence="4" id="KW-1185">Reference proteome</keyword>
<organism evidence="3 4">
    <name type="scientific">Actinoallomurus iriomotensis</name>
    <dbReference type="NCBI Taxonomy" id="478107"/>
    <lineage>
        <taxon>Bacteria</taxon>
        <taxon>Bacillati</taxon>
        <taxon>Actinomycetota</taxon>
        <taxon>Actinomycetes</taxon>
        <taxon>Streptosporangiales</taxon>
        <taxon>Thermomonosporaceae</taxon>
        <taxon>Actinoallomurus</taxon>
    </lineage>
</organism>
<feature type="region of interest" description="Disordered" evidence="1">
    <location>
        <begin position="152"/>
        <end position="173"/>
    </location>
</feature>
<sequence length="173" mass="18968">MTARQPALGTIAHDQLIRPGALLVGTTRRDGTPRISGAEPLVMDGDLWLSMMSASTKARDLHRDRRILLHSIITGPEPAPELKLRGSVREETSPPALRRYADAVASRLGWQPVVGRFTLFSVDIDEITYIGYDPETGGQHVARWPAGEEYLRPATTPTSLGPPRPVNRILTAD</sequence>
<dbReference type="Proteomes" id="UP001165074">
    <property type="component" value="Unassembled WGS sequence"/>
</dbReference>
<accession>A0A9W6SEB9</accession>
<proteinExistence type="predicted"/>
<name>A0A9W6SEB9_9ACTN</name>
<evidence type="ECO:0000256" key="1">
    <source>
        <dbReference type="SAM" id="MobiDB-lite"/>
    </source>
</evidence>
<comment type="caution">
    <text evidence="3">The sequence shown here is derived from an EMBL/GenBank/DDBJ whole genome shotgun (WGS) entry which is preliminary data.</text>
</comment>
<dbReference type="EMBL" id="BSTK01000024">
    <property type="protein sequence ID" value="GLY92024.1"/>
    <property type="molecule type" value="Genomic_DNA"/>
</dbReference>
<dbReference type="RefSeq" id="WP_285583968.1">
    <property type="nucleotide sequence ID" value="NZ_BSTK01000024.1"/>
</dbReference>
<evidence type="ECO:0000259" key="2">
    <source>
        <dbReference type="Pfam" id="PF01243"/>
    </source>
</evidence>
<evidence type="ECO:0000313" key="3">
    <source>
        <dbReference type="EMBL" id="GLY92024.1"/>
    </source>
</evidence>
<dbReference type="InterPro" id="IPR012349">
    <property type="entry name" value="Split_barrel_FMN-bd"/>
</dbReference>
<dbReference type="SUPFAM" id="SSF50475">
    <property type="entry name" value="FMN-binding split barrel"/>
    <property type="match status" value="1"/>
</dbReference>
<protein>
    <recommendedName>
        <fullName evidence="2">Pyridoxamine 5'-phosphate oxidase N-terminal domain-containing protein</fullName>
    </recommendedName>
</protein>
<evidence type="ECO:0000313" key="4">
    <source>
        <dbReference type="Proteomes" id="UP001165074"/>
    </source>
</evidence>
<feature type="domain" description="Pyridoxamine 5'-phosphate oxidase N-terminal" evidence="2">
    <location>
        <begin position="16"/>
        <end position="130"/>
    </location>
</feature>
<reference evidence="3" key="1">
    <citation type="submission" date="2023-03" db="EMBL/GenBank/DDBJ databases">
        <title>Actinoallomurus iriomotensis NBRC 103684.</title>
        <authorList>
            <person name="Ichikawa N."/>
            <person name="Sato H."/>
            <person name="Tonouchi N."/>
        </authorList>
    </citation>
    <scope>NUCLEOTIDE SEQUENCE</scope>
    <source>
        <strain evidence="3">NBRC 103684</strain>
    </source>
</reference>
<dbReference type="Pfam" id="PF01243">
    <property type="entry name" value="PNPOx_N"/>
    <property type="match status" value="1"/>
</dbReference>
<dbReference type="AlphaFoldDB" id="A0A9W6SEB9"/>
<dbReference type="Gene3D" id="2.30.110.10">
    <property type="entry name" value="Electron Transport, Fmn-binding Protein, Chain A"/>
    <property type="match status" value="1"/>
</dbReference>